<dbReference type="EMBL" id="JAUEDK010000021">
    <property type="protein sequence ID" value="MDN0075765.1"/>
    <property type="molecule type" value="Genomic_DNA"/>
</dbReference>
<dbReference type="Proteomes" id="UP001168540">
    <property type="component" value="Unassembled WGS sequence"/>
</dbReference>
<protein>
    <submittedName>
        <fullName evidence="2">DUF1294 domain-containing protein</fullName>
    </submittedName>
</protein>
<keyword evidence="3" id="KW-1185">Reference proteome</keyword>
<evidence type="ECO:0000256" key="1">
    <source>
        <dbReference type="SAM" id="Phobius"/>
    </source>
</evidence>
<keyword evidence="1" id="KW-0472">Membrane</keyword>
<keyword evidence="1" id="KW-0812">Transmembrane</keyword>
<organism evidence="2 3">
    <name type="scientific">Crenobacter oryzisoli</name>
    <dbReference type="NCBI Taxonomy" id="3056844"/>
    <lineage>
        <taxon>Bacteria</taxon>
        <taxon>Pseudomonadati</taxon>
        <taxon>Pseudomonadota</taxon>
        <taxon>Betaproteobacteria</taxon>
        <taxon>Neisseriales</taxon>
        <taxon>Neisseriaceae</taxon>
        <taxon>Crenobacter</taxon>
    </lineage>
</organism>
<gene>
    <name evidence="2" type="ORF">QU481_12805</name>
</gene>
<comment type="caution">
    <text evidence="2">The sequence shown here is derived from an EMBL/GenBank/DDBJ whole genome shotgun (WGS) entry which is preliminary data.</text>
</comment>
<proteinExistence type="predicted"/>
<sequence>MSWLLPLALPVGGALWLALFGPHWSWLAGYALASLLTFALYAHDKRRAVVGGWRVPEATLHLMELAGGWPGALAGQRWLRHKTQKRSFRTVFWLIVLLHWALWGSWLWWQIRAR</sequence>
<keyword evidence="1" id="KW-1133">Transmembrane helix</keyword>
<feature type="transmembrane region" description="Helical" evidence="1">
    <location>
        <begin position="90"/>
        <end position="109"/>
    </location>
</feature>
<dbReference type="InterPro" id="IPR010718">
    <property type="entry name" value="DUF1294"/>
</dbReference>
<dbReference type="Pfam" id="PF06961">
    <property type="entry name" value="DUF1294"/>
    <property type="match status" value="1"/>
</dbReference>
<reference evidence="2" key="1">
    <citation type="submission" date="2023-06" db="EMBL/GenBank/DDBJ databases">
        <authorList>
            <person name="Zhang S."/>
        </authorList>
    </citation>
    <scope>NUCLEOTIDE SEQUENCE</scope>
    <source>
        <strain evidence="2">SG2303</strain>
    </source>
</reference>
<dbReference type="RefSeq" id="WP_289830407.1">
    <property type="nucleotide sequence ID" value="NZ_JAUEDK010000021.1"/>
</dbReference>
<feature type="transmembrane region" description="Helical" evidence="1">
    <location>
        <begin position="24"/>
        <end position="42"/>
    </location>
</feature>
<evidence type="ECO:0000313" key="2">
    <source>
        <dbReference type="EMBL" id="MDN0075765.1"/>
    </source>
</evidence>
<name>A0ABT7XPP5_9NEIS</name>
<accession>A0ABT7XPP5</accession>
<evidence type="ECO:0000313" key="3">
    <source>
        <dbReference type="Proteomes" id="UP001168540"/>
    </source>
</evidence>